<dbReference type="Proteomes" id="UP000001412">
    <property type="component" value="Plasmid pE88"/>
</dbReference>
<geneLocation type="plasmid" evidence="5 6">
    <name>pE88</name>
</geneLocation>
<dbReference type="InterPro" id="IPR017911">
    <property type="entry name" value="MacB-like_ATP-bd"/>
</dbReference>
<dbReference type="KEGG" id="ctc:CTC_p15"/>
<evidence type="ECO:0000259" key="4">
    <source>
        <dbReference type="PROSITE" id="PS50893"/>
    </source>
</evidence>
<evidence type="ECO:0000313" key="5">
    <source>
        <dbReference type="EMBL" id="AAO37411.1"/>
    </source>
</evidence>
<evidence type="ECO:0000256" key="1">
    <source>
        <dbReference type="ARBA" id="ARBA00022448"/>
    </source>
</evidence>
<keyword evidence="3 5" id="KW-0067">ATP-binding</keyword>
<dbReference type="GO" id="GO:0022857">
    <property type="term" value="F:transmembrane transporter activity"/>
    <property type="evidence" value="ECO:0007669"/>
    <property type="project" value="UniProtKB-ARBA"/>
</dbReference>
<dbReference type="GO" id="GO:0016887">
    <property type="term" value="F:ATP hydrolysis activity"/>
    <property type="evidence" value="ECO:0007669"/>
    <property type="project" value="InterPro"/>
</dbReference>
<sequence>MLTIKNIYKTYGSGTGKVQVLNGINLTVNKGEFLSIMGPSGSGKSTLVHIMAGLDKPTKGEIIFKGKNIYDLNENILSDLRRKEFGFIFQSFNLIPVLTAEENIKLPLMVDKGKFDIEYFNYLVEYLNIKDRLQHYPSELSGGQQQRVAIARALVTKPNIVFADEPTGNLDSDSTNEVLDILCNSIKKFNQTLIMITHDLNVASYGDRVLKLKDGSIIKN</sequence>
<dbReference type="HOGENOM" id="CLU_000604_1_22_9"/>
<dbReference type="InterPro" id="IPR003439">
    <property type="entry name" value="ABC_transporter-like_ATP-bd"/>
</dbReference>
<dbReference type="SUPFAM" id="SSF52540">
    <property type="entry name" value="P-loop containing nucleoside triphosphate hydrolases"/>
    <property type="match status" value="1"/>
</dbReference>
<dbReference type="GO" id="GO:0005524">
    <property type="term" value="F:ATP binding"/>
    <property type="evidence" value="ECO:0007669"/>
    <property type="project" value="UniProtKB-KW"/>
</dbReference>
<dbReference type="PROSITE" id="PS50893">
    <property type="entry name" value="ABC_TRANSPORTER_2"/>
    <property type="match status" value="1"/>
</dbReference>
<dbReference type="InterPro" id="IPR003593">
    <property type="entry name" value="AAA+_ATPase"/>
</dbReference>
<keyword evidence="1" id="KW-0813">Transport</keyword>
<accession>Q899Z9</accession>
<keyword evidence="2" id="KW-0547">Nucleotide-binding</keyword>
<dbReference type="InterPro" id="IPR017871">
    <property type="entry name" value="ABC_transporter-like_CS"/>
</dbReference>
<protein>
    <submittedName>
        <fullName evidence="5">ABC transporter ATP-binding protein</fullName>
    </submittedName>
</protein>
<dbReference type="GO" id="GO:0005886">
    <property type="term" value="C:plasma membrane"/>
    <property type="evidence" value="ECO:0007669"/>
    <property type="project" value="TreeGrafter"/>
</dbReference>
<dbReference type="CDD" id="cd03255">
    <property type="entry name" value="ABC_MJ0796_LolCDE_FtsE"/>
    <property type="match status" value="1"/>
</dbReference>
<name>Q899Z9_CLOTE</name>
<dbReference type="PANTHER" id="PTHR24220">
    <property type="entry name" value="IMPORT ATP-BINDING PROTEIN"/>
    <property type="match status" value="1"/>
</dbReference>
<gene>
    <name evidence="5" type="ordered locus">CTC_p15</name>
</gene>
<dbReference type="PANTHER" id="PTHR24220:SF692">
    <property type="entry name" value="ABC TRANSPORTER DOMAIN-CONTAINING PROTEIN"/>
    <property type="match status" value="1"/>
</dbReference>
<dbReference type="EMBL" id="AF528097">
    <property type="protein sequence ID" value="AAO37411.1"/>
    <property type="molecule type" value="Genomic_DNA"/>
</dbReference>
<keyword evidence="5" id="KW-0614">Plasmid</keyword>
<keyword evidence="6" id="KW-1185">Reference proteome</keyword>
<dbReference type="InterPro" id="IPR015854">
    <property type="entry name" value="ABC_transpr_LolD-like"/>
</dbReference>
<dbReference type="FunFam" id="3.40.50.300:FF:000032">
    <property type="entry name" value="Export ABC transporter ATP-binding protein"/>
    <property type="match status" value="1"/>
</dbReference>
<dbReference type="PROSITE" id="PS00211">
    <property type="entry name" value="ABC_TRANSPORTER_1"/>
    <property type="match status" value="1"/>
</dbReference>
<dbReference type="GO" id="GO:0098796">
    <property type="term" value="C:membrane protein complex"/>
    <property type="evidence" value="ECO:0007669"/>
    <property type="project" value="UniProtKB-ARBA"/>
</dbReference>
<evidence type="ECO:0000256" key="2">
    <source>
        <dbReference type="ARBA" id="ARBA00022741"/>
    </source>
</evidence>
<reference evidence="5 6" key="1">
    <citation type="journal article" date="2003" name="Proc. Natl. Acad. Sci. U.S.A.">
        <title>The genome sequence of Clostridium tetani, the causative agent of tetanus disease.</title>
        <authorList>
            <person name="Brueggemann H."/>
            <person name="Baumer S."/>
            <person name="Fricke W.F."/>
            <person name="Wiezer A."/>
            <person name="Liesegang H."/>
            <person name="Decker I."/>
            <person name="Herzberg C."/>
            <person name="Martinez-Arias R."/>
            <person name="Merkl R."/>
            <person name="Henne A."/>
            <person name="Gottschalk G."/>
        </authorList>
    </citation>
    <scope>NUCLEOTIDE SEQUENCE [LARGE SCALE GENOMIC DNA]</scope>
    <source>
        <strain evidence="6">Massachusetts / E88</strain>
        <plasmid evidence="5 6">pE88</plasmid>
    </source>
</reference>
<feature type="domain" description="ABC transporter" evidence="4">
    <location>
        <begin position="2"/>
        <end position="218"/>
    </location>
</feature>
<evidence type="ECO:0000256" key="3">
    <source>
        <dbReference type="ARBA" id="ARBA00022840"/>
    </source>
</evidence>
<dbReference type="InterPro" id="IPR027417">
    <property type="entry name" value="P-loop_NTPase"/>
</dbReference>
<proteinExistence type="predicted"/>
<dbReference type="Gene3D" id="3.40.50.300">
    <property type="entry name" value="P-loop containing nucleotide triphosphate hydrolases"/>
    <property type="match status" value="1"/>
</dbReference>
<dbReference type="SMART" id="SM00382">
    <property type="entry name" value="AAA"/>
    <property type="match status" value="1"/>
</dbReference>
<evidence type="ECO:0000313" key="6">
    <source>
        <dbReference type="Proteomes" id="UP000001412"/>
    </source>
</evidence>
<organism evidence="5 6">
    <name type="scientific">Clostridium tetani (strain Massachusetts / E88)</name>
    <dbReference type="NCBI Taxonomy" id="212717"/>
    <lineage>
        <taxon>Bacteria</taxon>
        <taxon>Bacillati</taxon>
        <taxon>Bacillota</taxon>
        <taxon>Clostridia</taxon>
        <taxon>Eubacteriales</taxon>
        <taxon>Clostridiaceae</taxon>
        <taxon>Clostridium</taxon>
    </lineage>
</organism>
<dbReference type="Pfam" id="PF00005">
    <property type="entry name" value="ABC_tran"/>
    <property type="match status" value="1"/>
</dbReference>
<dbReference type="AlphaFoldDB" id="Q899Z9"/>